<evidence type="ECO:0000313" key="3">
    <source>
        <dbReference type="Proteomes" id="UP001057134"/>
    </source>
</evidence>
<reference evidence="2" key="1">
    <citation type="submission" date="2018-02" db="EMBL/GenBank/DDBJ databases">
        <authorList>
            <person name="Kim S.-K."/>
            <person name="Jung H.-I."/>
            <person name="Lee S.-W."/>
        </authorList>
    </citation>
    <scope>NUCLEOTIDE SEQUENCE</scope>
    <source>
        <strain evidence="2">SK3146</strain>
    </source>
</reference>
<dbReference type="EMBL" id="CP027059">
    <property type="protein sequence ID" value="UQZ85207.1"/>
    <property type="molecule type" value="Genomic_DNA"/>
</dbReference>
<keyword evidence="1" id="KW-0472">Membrane</keyword>
<feature type="transmembrane region" description="Helical" evidence="1">
    <location>
        <begin position="65"/>
        <end position="81"/>
    </location>
</feature>
<accession>A0ABY4RUX0</accession>
<feature type="transmembrane region" description="Helical" evidence="1">
    <location>
        <begin position="413"/>
        <end position="430"/>
    </location>
</feature>
<organism evidence="2 3">
    <name type="scientific">Paenibacillus konkukensis</name>
    <dbReference type="NCBI Taxonomy" id="2020716"/>
    <lineage>
        <taxon>Bacteria</taxon>
        <taxon>Bacillati</taxon>
        <taxon>Bacillota</taxon>
        <taxon>Bacilli</taxon>
        <taxon>Bacillales</taxon>
        <taxon>Paenibacillaceae</taxon>
        <taxon>Paenibacillus</taxon>
    </lineage>
</organism>
<keyword evidence="3" id="KW-1185">Reference proteome</keyword>
<keyword evidence="1" id="KW-1133">Transmembrane helix</keyword>
<gene>
    <name evidence="2" type="ORF">SK3146_04490</name>
</gene>
<dbReference type="RefSeq" id="WP_249860870.1">
    <property type="nucleotide sequence ID" value="NZ_CP027059.1"/>
</dbReference>
<feature type="transmembrane region" description="Helical" evidence="1">
    <location>
        <begin position="158"/>
        <end position="180"/>
    </location>
</feature>
<feature type="transmembrane region" description="Helical" evidence="1">
    <location>
        <begin position="314"/>
        <end position="335"/>
    </location>
</feature>
<feature type="transmembrane region" description="Helical" evidence="1">
    <location>
        <begin position="36"/>
        <end position="53"/>
    </location>
</feature>
<proteinExistence type="predicted"/>
<feature type="transmembrane region" description="Helical" evidence="1">
    <location>
        <begin position="347"/>
        <end position="367"/>
    </location>
</feature>
<sequence length="513" mass="57511">MASDKPSYRRETAVLGAAMLLGVIHQGLFYGRDWGLSYPLFTLCFYLFYYWAIRERERLRLNSSLLLLAPVVLLSLTYALFTNLLFMILNALAIPCLLIVHTTWTVRGREISRMNAGAVILSLLEQLFVHSLRYAPLPGKLAGRLIAGRLRAERYRQLWKVLTGLVISLPILLLVGALLASADTMFDRMISGLPRLLSGIPVGEAVIRAGWVVVAGGAMFVYVWGLLYPKEKPPAEEGRTMLTLRHEEGGWEPGAAVSGPAKPVRMDPTITATLLLVLNAVYMLFAVLQFSYFFGGGAAALPEGVTYAEYARRGFAELVIVTLINFALLMLTLHGVERTSRMMNRSLRVLAAMLIGCTGVMLCSAYFRLSLYEMAYGYSITRILVHAFMLFLVGLFALALYKVWNERFRLFRPYAIVSIAAYVLINYIQVDAVVASSNLERYEKTGSIDAAYLGTLSYEAVPYLVELERRDPNMREAAEALDRVEERLTRESSPSWTEFNWSKWKASRALGSR</sequence>
<reference evidence="2" key="2">
    <citation type="journal article" date="2021" name="J Anim Sci Technol">
        <title>Complete genome sequence of Paenibacillus konkukensis sp. nov. SK3146 as a potential probiotic strain.</title>
        <authorList>
            <person name="Jung H.I."/>
            <person name="Park S."/>
            <person name="Niu K.M."/>
            <person name="Lee S.W."/>
            <person name="Kothari D."/>
            <person name="Yi K.J."/>
            <person name="Kim S.K."/>
        </authorList>
    </citation>
    <scope>NUCLEOTIDE SEQUENCE</scope>
    <source>
        <strain evidence="2">SK3146</strain>
    </source>
</reference>
<feature type="transmembrane region" description="Helical" evidence="1">
    <location>
        <begin position="87"/>
        <end position="106"/>
    </location>
</feature>
<evidence type="ECO:0008006" key="4">
    <source>
        <dbReference type="Google" id="ProtNLM"/>
    </source>
</evidence>
<dbReference type="Pfam" id="PF13687">
    <property type="entry name" value="DUF4153"/>
    <property type="match status" value="1"/>
</dbReference>
<protein>
    <recommendedName>
        <fullName evidence="4">DUF4173 domain-containing protein</fullName>
    </recommendedName>
</protein>
<feature type="transmembrane region" description="Helical" evidence="1">
    <location>
        <begin position="272"/>
        <end position="294"/>
    </location>
</feature>
<dbReference type="Proteomes" id="UP001057134">
    <property type="component" value="Chromosome"/>
</dbReference>
<evidence type="ECO:0000313" key="2">
    <source>
        <dbReference type="EMBL" id="UQZ85207.1"/>
    </source>
</evidence>
<feature type="transmembrane region" description="Helical" evidence="1">
    <location>
        <begin position="205"/>
        <end position="227"/>
    </location>
</feature>
<evidence type="ECO:0000256" key="1">
    <source>
        <dbReference type="SAM" id="Phobius"/>
    </source>
</evidence>
<name>A0ABY4RUX0_9BACL</name>
<dbReference type="InterPro" id="IPR025291">
    <property type="entry name" value="DUF4153"/>
</dbReference>
<keyword evidence="1" id="KW-0812">Transmembrane</keyword>
<feature type="transmembrane region" description="Helical" evidence="1">
    <location>
        <begin position="12"/>
        <end position="30"/>
    </location>
</feature>
<feature type="transmembrane region" description="Helical" evidence="1">
    <location>
        <begin position="379"/>
        <end position="401"/>
    </location>
</feature>